<feature type="compositionally biased region" description="Basic and acidic residues" evidence="2">
    <location>
        <begin position="684"/>
        <end position="701"/>
    </location>
</feature>
<feature type="compositionally biased region" description="Low complexity" evidence="2">
    <location>
        <begin position="220"/>
        <end position="232"/>
    </location>
</feature>
<feature type="region of interest" description="Disordered" evidence="2">
    <location>
        <begin position="678"/>
        <end position="723"/>
    </location>
</feature>
<evidence type="ECO:0000313" key="3">
    <source>
        <dbReference type="EMBL" id="ORY17155.1"/>
    </source>
</evidence>
<dbReference type="EMBL" id="MCFA01000014">
    <property type="protein sequence ID" value="ORY17155.1"/>
    <property type="molecule type" value="Genomic_DNA"/>
</dbReference>
<feature type="compositionally biased region" description="Basic and acidic residues" evidence="2">
    <location>
        <begin position="9"/>
        <end position="22"/>
    </location>
</feature>
<organism evidence="3 4">
    <name type="scientific">Clohesyomyces aquaticus</name>
    <dbReference type="NCBI Taxonomy" id="1231657"/>
    <lineage>
        <taxon>Eukaryota</taxon>
        <taxon>Fungi</taxon>
        <taxon>Dikarya</taxon>
        <taxon>Ascomycota</taxon>
        <taxon>Pezizomycotina</taxon>
        <taxon>Dothideomycetes</taxon>
        <taxon>Pleosporomycetidae</taxon>
        <taxon>Pleosporales</taxon>
        <taxon>Lindgomycetaceae</taxon>
        <taxon>Clohesyomyces</taxon>
    </lineage>
</organism>
<sequence>MTTPSSADETSRGRKATERPSTLREFLADASLKALENFNESEAWVPSPPPRPVFGPAPPPKVTILAPPVDPKLHQHTPYVDMTPSNNGATYDVAFDFTAGMGAGSVNNPFQNDPVGPSFAFSGSAGSVSKPFQNNPIRPKPDFKTHPGPLSSHPVVPSVADSEIAVAGTTSTVDSKKPPLTVVGTSNLSGMGKAHVGTTQEQRTANAHRPGTTSVPTGPKNPSAKSNASAKSTPGAKPTTRAHMDPFGRRTSAFDLPPVVMTHEYSDGRKTEVKTPYGFDKNEQAKQAMKLKESIGTIEELITWVYKWADIDPQSNEQLKDSLKDLHNIFHANANQLFQLLEENSRLDNTQKGLTAIVDDISHRMSLVKQESSHGKEKYHTLLKEYNQSQEQLKSVRAHMKDLNDQIHYYKDQLEKRTVIPTVQLQEAEMAKQKYDAEAVAFSRQLMEAQNQQDKQQTRLAELVNEKDLAKKTADTFKLERIAESKNTATWMKKYNRQVDKVREIERERDAAKAANQDVDALKEQVRDLQDTNKKANAQIKTLENKIANLQDDIKRRASDIQNREATIAKLRERPNKKVSNTNEIELTRLRDEVARLEYELETQKADAKRKIEALEANLASKPTPQPMRDYRASSKIDHLYLITSRLERELASQNSKLAKPKAELSLLEAKIAATEAKLKKKTERSAARKAQKEEEEEARKAGAAVDAAKPAPQPAPRATQFTQGVNPQVEEFPALPSAKGTVGAALPASGKGKKKGGYAQAAGKAASFKLVRPQ</sequence>
<gene>
    <name evidence="3" type="ORF">BCR34DRAFT_597236</name>
</gene>
<feature type="region of interest" description="Disordered" evidence="2">
    <location>
        <begin position="741"/>
        <end position="775"/>
    </location>
</feature>
<proteinExistence type="predicted"/>
<evidence type="ECO:0000256" key="1">
    <source>
        <dbReference type="SAM" id="Coils"/>
    </source>
</evidence>
<name>A0A1Y2A551_9PLEO</name>
<comment type="caution">
    <text evidence="3">The sequence shown here is derived from an EMBL/GenBank/DDBJ whole genome shotgun (WGS) entry which is preliminary data.</text>
</comment>
<feature type="region of interest" description="Disordered" evidence="2">
    <location>
        <begin position="185"/>
        <end position="253"/>
    </location>
</feature>
<evidence type="ECO:0000256" key="2">
    <source>
        <dbReference type="SAM" id="MobiDB-lite"/>
    </source>
</evidence>
<keyword evidence="4" id="KW-1185">Reference proteome</keyword>
<feature type="region of interest" description="Disordered" evidence="2">
    <location>
        <begin position="42"/>
        <end position="70"/>
    </location>
</feature>
<dbReference type="AlphaFoldDB" id="A0A1Y2A551"/>
<keyword evidence="1" id="KW-0175">Coiled coil</keyword>
<feature type="compositionally biased region" description="Low complexity" evidence="2">
    <location>
        <begin position="758"/>
        <end position="767"/>
    </location>
</feature>
<feature type="region of interest" description="Disordered" evidence="2">
    <location>
        <begin position="1"/>
        <end position="23"/>
    </location>
</feature>
<dbReference type="Proteomes" id="UP000193144">
    <property type="component" value="Unassembled WGS sequence"/>
</dbReference>
<feature type="coiled-coil region" evidence="1">
    <location>
        <begin position="386"/>
        <end position="560"/>
    </location>
</feature>
<feature type="compositionally biased region" description="Low complexity" evidence="2">
    <location>
        <begin position="702"/>
        <end position="711"/>
    </location>
</feature>
<feature type="coiled-coil region" evidence="1">
    <location>
        <begin position="587"/>
        <end position="618"/>
    </location>
</feature>
<feature type="compositionally biased region" description="Pro residues" evidence="2">
    <location>
        <begin position="46"/>
        <end position="61"/>
    </location>
</feature>
<reference evidence="3 4" key="1">
    <citation type="submission" date="2016-07" db="EMBL/GenBank/DDBJ databases">
        <title>Pervasive Adenine N6-methylation of Active Genes in Fungi.</title>
        <authorList>
            <consortium name="DOE Joint Genome Institute"/>
            <person name="Mondo S.J."/>
            <person name="Dannebaum R.O."/>
            <person name="Kuo R.C."/>
            <person name="Labutti K."/>
            <person name="Haridas S."/>
            <person name="Kuo A."/>
            <person name="Salamov A."/>
            <person name="Ahrendt S.R."/>
            <person name="Lipzen A."/>
            <person name="Sullivan W."/>
            <person name="Andreopoulos W.B."/>
            <person name="Clum A."/>
            <person name="Lindquist E."/>
            <person name="Daum C."/>
            <person name="Ramamoorthy G.K."/>
            <person name="Gryganskyi A."/>
            <person name="Culley D."/>
            <person name="Magnuson J.K."/>
            <person name="James T.Y."/>
            <person name="O'Malley M.A."/>
            <person name="Stajich J.E."/>
            <person name="Spatafora J.W."/>
            <person name="Visel A."/>
            <person name="Grigoriev I.V."/>
        </authorList>
    </citation>
    <scope>NUCLEOTIDE SEQUENCE [LARGE SCALE GENOMIC DNA]</scope>
    <source>
        <strain evidence="3 4">CBS 115471</strain>
    </source>
</reference>
<feature type="compositionally biased region" description="Polar residues" evidence="2">
    <location>
        <begin position="197"/>
        <end position="216"/>
    </location>
</feature>
<evidence type="ECO:0000313" key="4">
    <source>
        <dbReference type="Proteomes" id="UP000193144"/>
    </source>
</evidence>
<protein>
    <submittedName>
        <fullName evidence="3">Uncharacterized protein</fullName>
    </submittedName>
</protein>
<accession>A0A1Y2A551</accession>